<dbReference type="RefSeq" id="WP_129349109.1">
    <property type="nucleotide sequence ID" value="NZ_CP012670.1"/>
</dbReference>
<dbReference type="Proteomes" id="UP000295781">
    <property type="component" value="Chromosome"/>
</dbReference>
<feature type="transmembrane region" description="Helical" evidence="1">
    <location>
        <begin position="20"/>
        <end position="44"/>
    </location>
</feature>
<sequence length="131" mass="14956">MTTKYRRPDVTQEEDRVPWRGFLAITFAVVVIFVILAGWSWMILRGREAALRPAGRAPEYAREGFQPRGVVAGVDQRIFASQEGPGEGGIGLMLNRRKREELGRFGWVDRERGLVQIPIEDAMHLVVEEHR</sequence>
<keyword evidence="1" id="KW-0812">Transmembrane</keyword>
<dbReference type="OrthoDB" id="5515632at2"/>
<keyword evidence="1" id="KW-1133">Transmembrane helix</keyword>
<evidence type="ECO:0000313" key="2">
    <source>
        <dbReference type="EMBL" id="AUX23730.1"/>
    </source>
</evidence>
<evidence type="ECO:0000313" key="3">
    <source>
        <dbReference type="Proteomes" id="UP000295781"/>
    </source>
</evidence>
<gene>
    <name evidence="2" type="ORF">SOCEGT47_042600</name>
</gene>
<protein>
    <submittedName>
        <fullName evidence="2">Uncharacterized protein</fullName>
    </submittedName>
</protein>
<dbReference type="EMBL" id="CP012670">
    <property type="protein sequence ID" value="AUX23730.1"/>
    <property type="molecule type" value="Genomic_DNA"/>
</dbReference>
<keyword evidence="1" id="KW-0472">Membrane</keyword>
<evidence type="ECO:0000256" key="1">
    <source>
        <dbReference type="SAM" id="Phobius"/>
    </source>
</evidence>
<organism evidence="2 3">
    <name type="scientific">Sorangium cellulosum</name>
    <name type="common">Polyangium cellulosum</name>
    <dbReference type="NCBI Taxonomy" id="56"/>
    <lineage>
        <taxon>Bacteria</taxon>
        <taxon>Pseudomonadati</taxon>
        <taxon>Myxococcota</taxon>
        <taxon>Polyangia</taxon>
        <taxon>Polyangiales</taxon>
        <taxon>Polyangiaceae</taxon>
        <taxon>Sorangium</taxon>
    </lineage>
</organism>
<reference evidence="2 3" key="1">
    <citation type="submission" date="2015-09" db="EMBL/GenBank/DDBJ databases">
        <title>Sorangium comparison.</title>
        <authorList>
            <person name="Zaburannyi N."/>
            <person name="Bunk B."/>
            <person name="Overmann J."/>
            <person name="Mueller R."/>
        </authorList>
    </citation>
    <scope>NUCLEOTIDE SEQUENCE [LARGE SCALE GENOMIC DNA]</scope>
    <source>
        <strain evidence="2 3">So ceGT47</strain>
    </source>
</reference>
<accession>A0A4P2Q353</accession>
<dbReference type="AlphaFoldDB" id="A0A4P2Q353"/>
<proteinExistence type="predicted"/>
<name>A0A4P2Q353_SORCE</name>